<evidence type="ECO:0000313" key="3">
    <source>
        <dbReference type="Proteomes" id="UP000179769"/>
    </source>
</evidence>
<keyword evidence="1" id="KW-0472">Membrane</keyword>
<proteinExistence type="predicted"/>
<dbReference type="Proteomes" id="UP000179769">
    <property type="component" value="Unassembled WGS sequence"/>
</dbReference>
<keyword evidence="3" id="KW-1185">Reference proteome</keyword>
<keyword evidence="1" id="KW-1133">Transmembrane helix</keyword>
<evidence type="ECO:0000256" key="1">
    <source>
        <dbReference type="SAM" id="Phobius"/>
    </source>
</evidence>
<feature type="transmembrane region" description="Helical" evidence="1">
    <location>
        <begin position="173"/>
        <end position="194"/>
    </location>
</feature>
<feature type="transmembrane region" description="Helical" evidence="1">
    <location>
        <begin position="94"/>
        <end position="115"/>
    </location>
</feature>
<protein>
    <recommendedName>
        <fullName evidence="4">Histidine kinase</fullName>
    </recommendedName>
</protein>
<comment type="caution">
    <text evidence="2">The sequence shown here is derived from an EMBL/GenBank/DDBJ whole genome shotgun (WGS) entry which is preliminary data.</text>
</comment>
<organism evidence="2 3">
    <name type="scientific">Parafrankia soli</name>
    <dbReference type="NCBI Taxonomy" id="2599596"/>
    <lineage>
        <taxon>Bacteria</taxon>
        <taxon>Bacillati</taxon>
        <taxon>Actinomycetota</taxon>
        <taxon>Actinomycetes</taxon>
        <taxon>Frankiales</taxon>
        <taxon>Frankiaceae</taxon>
        <taxon>Parafrankia</taxon>
    </lineage>
</organism>
<dbReference type="OrthoDB" id="5241729at2"/>
<dbReference type="EMBL" id="MAXA01000218">
    <property type="protein sequence ID" value="OHV27687.1"/>
    <property type="molecule type" value="Genomic_DNA"/>
</dbReference>
<dbReference type="AlphaFoldDB" id="A0A1S1Q289"/>
<keyword evidence="1" id="KW-0812">Transmembrane</keyword>
<sequence length="653" mass="67281">MPVGSGRSATARLAASTTATTLLVAAATVAAGWPYWERHRLAAVPNVAVAVALVVAGMLLRGDPSSRRCGELLALGGLCCPLTWLMSWDVGPLPLIAVLGQSVYWVAYAWGLLLYPGNTLRGRADRWWVTSAAVILLGGQVLTVVISRPSWNGFTDGVLWPAPLLVGRARFEAALDVLLVLYVLVPVTFVLLAVARIRAARGLERVVAGPVLLSAGFVALVTAVTYPGLMAEPELGRIEDAVALQGAASIVTPVALLAVGAHRRLLLATTADRLGREIGSPTPASVRAALRALLRDATLEVYYHQPDTCHQPDTEVLVDLHGQVVDLPPEDHRGERSDRPGPEQRWYVPVRSAAGAPVAVLSIDPVLRCHRRQVAAALAAAAAALEQARAQSGLRAQLVRLGEERRRAARTQAHEWALVGRELDDGVRRRLAELAAAAGDVARTVSEPATARALAEIGEGLRAAHGELADIAREAHPAVLERDGLLPALESLAAGLGLGGPSLLQVPTGRFDTTAERAMYAALAAALRAIAAADAVPPPDTAAGMPEPAAAGPVVSELAVGPGVSGLAAGPGVSGLAAGPAAAGPTAGRREWGAARVEVRAEGAMLVGEVTCAVPVAGGVRAAADHARALGGWVAVRGAAGGATTTRVTVPCG</sequence>
<reference evidence="3" key="1">
    <citation type="submission" date="2016-07" db="EMBL/GenBank/DDBJ databases">
        <title>Frankia sp. NRRL B-16219 Genome sequencing.</title>
        <authorList>
            <person name="Ghodhbane-Gtari F."/>
            <person name="Swanson E."/>
            <person name="Gueddou A."/>
            <person name="Louati M."/>
            <person name="Nouioui I."/>
            <person name="Hezbri K."/>
            <person name="Abebe-Akele F."/>
            <person name="Simpson S."/>
            <person name="Morris K."/>
            <person name="Thomas K."/>
            <person name="Gtari M."/>
            <person name="Tisa L.S."/>
        </authorList>
    </citation>
    <scope>NUCLEOTIDE SEQUENCE [LARGE SCALE GENOMIC DNA]</scope>
    <source>
        <strain evidence="3">NRRL B-16219</strain>
    </source>
</reference>
<accession>A0A1S1Q289</accession>
<name>A0A1S1Q289_9ACTN</name>
<evidence type="ECO:0008006" key="4">
    <source>
        <dbReference type="Google" id="ProtNLM"/>
    </source>
</evidence>
<feature type="transmembrane region" description="Helical" evidence="1">
    <location>
        <begin position="127"/>
        <end position="146"/>
    </location>
</feature>
<evidence type="ECO:0000313" key="2">
    <source>
        <dbReference type="EMBL" id="OHV27687.1"/>
    </source>
</evidence>
<gene>
    <name evidence="2" type="ORF">BBK14_19540</name>
</gene>
<feature type="transmembrane region" description="Helical" evidence="1">
    <location>
        <begin position="42"/>
        <end position="60"/>
    </location>
</feature>
<feature type="transmembrane region" description="Helical" evidence="1">
    <location>
        <begin position="206"/>
        <end position="229"/>
    </location>
</feature>
<feature type="transmembrane region" description="Helical" evidence="1">
    <location>
        <begin position="72"/>
        <end position="88"/>
    </location>
</feature>
<dbReference type="RefSeq" id="WP_071064424.1">
    <property type="nucleotide sequence ID" value="NZ_MAXA01000218.1"/>
</dbReference>